<dbReference type="EMBL" id="PXOF01000215">
    <property type="protein sequence ID" value="RGP59488.1"/>
    <property type="molecule type" value="Genomic_DNA"/>
</dbReference>
<sequence>MTFSHIVATNIIQQTPLHIRESLSLRNMLYQSFILGLVATVAAIDIRFYTYGHGACFEGPWIGFANVNPGVCCVPAGNNANIFWATVGLHAIPKGWRILGRGYGNSRCKELPMQYARGKGNGADLCLPHNGNSLKSAKYDFIQDGQKRDVKDEECKDRAKASELGLGDGSVYDISNMSDEDVNNLVRSLPTIYMFDQKLIGLMSISSWKVHRSPTCPN</sequence>
<organism evidence="1 2">
    <name type="scientific">Fusarium sporotrichioides</name>
    <dbReference type="NCBI Taxonomy" id="5514"/>
    <lineage>
        <taxon>Eukaryota</taxon>
        <taxon>Fungi</taxon>
        <taxon>Dikarya</taxon>
        <taxon>Ascomycota</taxon>
        <taxon>Pezizomycotina</taxon>
        <taxon>Sordariomycetes</taxon>
        <taxon>Hypocreomycetidae</taxon>
        <taxon>Hypocreales</taxon>
        <taxon>Nectriaceae</taxon>
        <taxon>Fusarium</taxon>
    </lineage>
</organism>
<dbReference type="AlphaFoldDB" id="A0A395RH85"/>
<dbReference type="Proteomes" id="UP000266152">
    <property type="component" value="Unassembled WGS sequence"/>
</dbReference>
<reference evidence="1 2" key="1">
    <citation type="journal article" date="2018" name="PLoS Pathog.">
        <title>Evolution of structural diversity of trichothecenes, a family of toxins produced by plant pathogenic and entomopathogenic fungi.</title>
        <authorList>
            <person name="Proctor R.H."/>
            <person name="McCormick S.P."/>
            <person name="Kim H.S."/>
            <person name="Cardoza R.E."/>
            <person name="Stanley A.M."/>
            <person name="Lindo L."/>
            <person name="Kelly A."/>
            <person name="Brown D.W."/>
            <person name="Lee T."/>
            <person name="Vaughan M.M."/>
            <person name="Alexander N.J."/>
            <person name="Busman M."/>
            <person name="Gutierrez S."/>
        </authorList>
    </citation>
    <scope>NUCLEOTIDE SEQUENCE [LARGE SCALE GENOMIC DNA]</scope>
    <source>
        <strain evidence="1 2">NRRL 3299</strain>
    </source>
</reference>
<name>A0A395RH85_FUSSP</name>
<comment type="caution">
    <text evidence="1">The sequence shown here is derived from an EMBL/GenBank/DDBJ whole genome shotgun (WGS) entry which is preliminary data.</text>
</comment>
<accession>A0A395RH85</accession>
<evidence type="ECO:0000313" key="2">
    <source>
        <dbReference type="Proteomes" id="UP000266152"/>
    </source>
</evidence>
<proteinExistence type="predicted"/>
<keyword evidence="2" id="KW-1185">Reference proteome</keyword>
<protein>
    <submittedName>
        <fullName evidence="1">Uncharacterized protein</fullName>
    </submittedName>
</protein>
<evidence type="ECO:0000313" key="1">
    <source>
        <dbReference type="EMBL" id="RGP59488.1"/>
    </source>
</evidence>
<gene>
    <name evidence="1" type="ORF">FSPOR_11245</name>
</gene>